<reference evidence="4" key="3">
    <citation type="submission" date="2023-05" db="EMBL/GenBank/DDBJ databases">
        <authorList>
            <person name="Smith C.H."/>
        </authorList>
    </citation>
    <scope>NUCLEOTIDE SEQUENCE</scope>
    <source>
        <strain evidence="4">CHS0354</strain>
        <tissue evidence="4">Mantle</tissue>
    </source>
</reference>
<feature type="domain" description="Headcase N-terminal" evidence="2">
    <location>
        <begin position="46"/>
        <end position="145"/>
    </location>
</feature>
<feature type="region of interest" description="Disordered" evidence="1">
    <location>
        <begin position="1"/>
        <end position="26"/>
    </location>
</feature>
<dbReference type="PANTHER" id="PTHR13425:SF3">
    <property type="entry name" value="HEADCASE PROTEIN HOMOLOG"/>
    <property type="match status" value="1"/>
</dbReference>
<feature type="compositionally biased region" description="Low complexity" evidence="1">
    <location>
        <begin position="196"/>
        <end position="222"/>
    </location>
</feature>
<feature type="region of interest" description="Disordered" evidence="1">
    <location>
        <begin position="154"/>
        <end position="256"/>
    </location>
</feature>
<gene>
    <name evidence="4" type="ORF">CHS0354_034173</name>
</gene>
<evidence type="ECO:0000259" key="3">
    <source>
        <dbReference type="Pfam" id="PF16002"/>
    </source>
</evidence>
<feature type="compositionally biased region" description="Polar residues" evidence="1">
    <location>
        <begin position="171"/>
        <end position="195"/>
    </location>
</feature>
<dbReference type="InterPro" id="IPR026066">
    <property type="entry name" value="Headcase"/>
</dbReference>
<feature type="domain" description="Headcase middle" evidence="3">
    <location>
        <begin position="279"/>
        <end position="473"/>
    </location>
</feature>
<dbReference type="EMBL" id="JAEAOA010002000">
    <property type="protein sequence ID" value="KAK3576498.1"/>
    <property type="molecule type" value="Genomic_DNA"/>
</dbReference>
<dbReference type="Proteomes" id="UP001195483">
    <property type="component" value="Unassembled WGS sequence"/>
</dbReference>
<organism evidence="4 5">
    <name type="scientific">Potamilus streckersoni</name>
    <dbReference type="NCBI Taxonomy" id="2493646"/>
    <lineage>
        <taxon>Eukaryota</taxon>
        <taxon>Metazoa</taxon>
        <taxon>Spiralia</taxon>
        <taxon>Lophotrochozoa</taxon>
        <taxon>Mollusca</taxon>
        <taxon>Bivalvia</taxon>
        <taxon>Autobranchia</taxon>
        <taxon>Heteroconchia</taxon>
        <taxon>Palaeoheterodonta</taxon>
        <taxon>Unionida</taxon>
        <taxon>Unionoidea</taxon>
        <taxon>Unionidae</taxon>
        <taxon>Ambleminae</taxon>
        <taxon>Lampsilini</taxon>
        <taxon>Potamilus</taxon>
    </lineage>
</organism>
<dbReference type="InterPro" id="IPR031947">
    <property type="entry name" value="Headcase_mid"/>
</dbReference>
<sequence length="485" mass="54551">MPHNRNNRNPRHHHAKADTNNNINENNTEMHRIGERENNNTMVKPCCVPTGCSTPDEMIDQENPGNSVKVFCNNDQCVLGSFMHKSCFEEWEQTVLSYLRSCGRARSWSEKQRLQNLWTKKGYDLAFKACDCRCGRGHIRKDLDYIPAAPAVDNAKKNKKKKKSEPKPTVSGKTTANGSTVQENKPQQGSPTTPLVNNGNNNNTHDNNGGNNVDNNDNHGVVLIRNRTSSDSSTGSSPPNSASSVTSGSPVPLSPLTNNVIRLTTRPKFDFQPDLPQSVMATSSFFKRRHDLSAFNLLPKHKQNPYHIKMEDDGPHGNDDTRIFVLTHLSSYKVNNLKCVLCRGDLSIFDRYPLIDGTLFLSPQAYDDSVVQVISEGRLQFINAVCVTCLEGGKDIRCAACKRKWDGSALQLGSMYTYDIFAAMPCCQKRLTCKHCRRAVVDVSQGLQYYSEYSHMITCPYCKAYDFHFIRPLVETFSVKRSIWN</sequence>
<dbReference type="InterPro" id="IPR054537">
    <property type="entry name" value="HECA_N"/>
</dbReference>
<reference evidence="4" key="2">
    <citation type="journal article" date="2021" name="Genome Biol. Evol.">
        <title>Developing a high-quality reference genome for a parasitic bivalve with doubly uniparental inheritance (Bivalvia: Unionida).</title>
        <authorList>
            <person name="Smith C.H."/>
        </authorList>
    </citation>
    <scope>NUCLEOTIDE SEQUENCE</scope>
    <source>
        <strain evidence="4">CHS0354</strain>
        <tissue evidence="4">Mantle</tissue>
    </source>
</reference>
<comment type="caution">
    <text evidence="4">The sequence shown here is derived from an EMBL/GenBank/DDBJ whole genome shotgun (WGS) entry which is preliminary data.</text>
</comment>
<feature type="compositionally biased region" description="Low complexity" evidence="1">
    <location>
        <begin position="229"/>
        <end position="251"/>
    </location>
</feature>
<protein>
    <recommendedName>
        <fullName evidence="6">Headcase middle domain-containing protein</fullName>
    </recommendedName>
</protein>
<reference evidence="4" key="1">
    <citation type="journal article" date="2021" name="Genome Biol. Evol.">
        <title>A High-Quality Reference Genome for a Parasitic Bivalve with Doubly Uniparental Inheritance (Bivalvia: Unionida).</title>
        <authorList>
            <person name="Smith C.H."/>
        </authorList>
    </citation>
    <scope>NUCLEOTIDE SEQUENCE</scope>
    <source>
        <strain evidence="4">CHS0354</strain>
    </source>
</reference>
<evidence type="ECO:0000313" key="4">
    <source>
        <dbReference type="EMBL" id="KAK3576498.1"/>
    </source>
</evidence>
<accession>A0AAE0RN91</accession>
<dbReference type="AlphaFoldDB" id="A0AAE0RN91"/>
<evidence type="ECO:0000313" key="5">
    <source>
        <dbReference type="Proteomes" id="UP001195483"/>
    </source>
</evidence>
<dbReference type="Pfam" id="PF15353">
    <property type="entry name" value="HECA_N"/>
    <property type="match status" value="1"/>
</dbReference>
<keyword evidence="5" id="KW-1185">Reference proteome</keyword>
<name>A0AAE0RN91_9BIVA</name>
<feature type="compositionally biased region" description="Basic residues" evidence="1">
    <location>
        <begin position="1"/>
        <end position="15"/>
    </location>
</feature>
<evidence type="ECO:0000259" key="2">
    <source>
        <dbReference type="Pfam" id="PF15353"/>
    </source>
</evidence>
<evidence type="ECO:0000256" key="1">
    <source>
        <dbReference type="SAM" id="MobiDB-lite"/>
    </source>
</evidence>
<proteinExistence type="predicted"/>
<dbReference type="PANTHER" id="PTHR13425">
    <property type="entry name" value="HEADCASE PROTEIN"/>
    <property type="match status" value="1"/>
</dbReference>
<dbReference type="Pfam" id="PF16002">
    <property type="entry name" value="Headcase"/>
    <property type="match status" value="1"/>
</dbReference>
<evidence type="ECO:0008006" key="6">
    <source>
        <dbReference type="Google" id="ProtNLM"/>
    </source>
</evidence>